<evidence type="ECO:0000313" key="1">
    <source>
        <dbReference type="EMBL" id="VCW67442.1"/>
    </source>
</evidence>
<dbReference type="AlphaFoldDB" id="A0A9X9PV21"/>
<name>A0A9X9PV21_GULGU</name>
<dbReference type="Proteomes" id="UP000269945">
    <property type="component" value="Unassembled WGS sequence"/>
</dbReference>
<evidence type="ECO:0000313" key="2">
    <source>
        <dbReference type="Proteomes" id="UP000269945"/>
    </source>
</evidence>
<sequence length="38" mass="4305">MKKLTKHSLNAESAVWIGKQTNFLKLKEANNNCGYINP</sequence>
<gene>
    <name evidence="1" type="ORF">BN2614_LOCUS1</name>
</gene>
<reference evidence="1 2" key="1">
    <citation type="submission" date="2018-10" db="EMBL/GenBank/DDBJ databases">
        <authorList>
            <person name="Ekblom R."/>
            <person name="Jareborg N."/>
        </authorList>
    </citation>
    <scope>NUCLEOTIDE SEQUENCE [LARGE SCALE GENOMIC DNA]</scope>
    <source>
        <tissue evidence="1">Muscle</tissue>
    </source>
</reference>
<comment type="caution">
    <text evidence="1">The sequence shown here is derived from an EMBL/GenBank/DDBJ whole genome shotgun (WGS) entry which is preliminary data.</text>
</comment>
<organism evidence="1 2">
    <name type="scientific">Gulo gulo</name>
    <name type="common">Wolverine</name>
    <name type="synonym">Gluton</name>
    <dbReference type="NCBI Taxonomy" id="48420"/>
    <lineage>
        <taxon>Eukaryota</taxon>
        <taxon>Metazoa</taxon>
        <taxon>Chordata</taxon>
        <taxon>Craniata</taxon>
        <taxon>Vertebrata</taxon>
        <taxon>Euteleostomi</taxon>
        <taxon>Mammalia</taxon>
        <taxon>Eutheria</taxon>
        <taxon>Laurasiatheria</taxon>
        <taxon>Carnivora</taxon>
        <taxon>Caniformia</taxon>
        <taxon>Musteloidea</taxon>
        <taxon>Mustelidae</taxon>
        <taxon>Guloninae</taxon>
        <taxon>Gulo</taxon>
    </lineage>
</organism>
<proteinExistence type="predicted"/>
<keyword evidence="2" id="KW-1185">Reference proteome</keyword>
<protein>
    <submittedName>
        <fullName evidence="1">Uncharacterized protein</fullName>
    </submittedName>
</protein>
<dbReference type="EMBL" id="CYRY02002714">
    <property type="protein sequence ID" value="VCW67442.1"/>
    <property type="molecule type" value="Genomic_DNA"/>
</dbReference>
<accession>A0A9X9PV21</accession>